<dbReference type="GO" id="GO:0003007">
    <property type="term" value="P:heart morphogenesis"/>
    <property type="evidence" value="ECO:0007669"/>
    <property type="project" value="TreeGrafter"/>
</dbReference>
<dbReference type="GO" id="GO:1990414">
    <property type="term" value="P:replication-born double-strand break repair via sister chromatid exchange"/>
    <property type="evidence" value="ECO:0007669"/>
    <property type="project" value="TreeGrafter"/>
</dbReference>
<dbReference type="GO" id="GO:0071169">
    <property type="term" value="P:establishment of protein localization to chromatin"/>
    <property type="evidence" value="ECO:0007669"/>
    <property type="project" value="TreeGrafter"/>
</dbReference>
<feature type="region of interest" description="Disordered" evidence="1">
    <location>
        <begin position="54"/>
        <end position="170"/>
    </location>
</feature>
<dbReference type="GO" id="GO:0034087">
    <property type="term" value="P:establishment of mitotic sister chromatid cohesion"/>
    <property type="evidence" value="ECO:0007669"/>
    <property type="project" value="TreeGrafter"/>
</dbReference>
<dbReference type="PANTHER" id="PTHR21704:SF18">
    <property type="entry name" value="NIPPED-B-LIKE PROTEIN"/>
    <property type="match status" value="1"/>
</dbReference>
<dbReference type="EMBL" id="LSYS01006689">
    <property type="protein sequence ID" value="OPJ74637.1"/>
    <property type="molecule type" value="Genomic_DNA"/>
</dbReference>
<dbReference type="GO" id="GO:0010468">
    <property type="term" value="P:regulation of gene expression"/>
    <property type="evidence" value="ECO:0007669"/>
    <property type="project" value="InterPro"/>
</dbReference>
<feature type="compositionally biased region" description="Basic residues" evidence="1">
    <location>
        <begin position="152"/>
        <end position="163"/>
    </location>
</feature>
<dbReference type="SUPFAM" id="SSF48371">
    <property type="entry name" value="ARM repeat"/>
    <property type="match status" value="1"/>
</dbReference>
<dbReference type="GO" id="GO:0048565">
    <property type="term" value="P:digestive tract development"/>
    <property type="evidence" value="ECO:0007669"/>
    <property type="project" value="TreeGrafter"/>
</dbReference>
<dbReference type="InterPro" id="IPR033031">
    <property type="entry name" value="Scc2/Nipped-B"/>
</dbReference>
<dbReference type="PANTHER" id="PTHR21704">
    <property type="entry name" value="NIPPED-B-LIKE PROTEIN DELANGIN SCC2-RELATED"/>
    <property type="match status" value="1"/>
</dbReference>
<dbReference type="STRING" id="372326.A0A1V4JSE9"/>
<organism evidence="2 3">
    <name type="scientific">Patagioenas fasciata monilis</name>
    <dbReference type="NCBI Taxonomy" id="372326"/>
    <lineage>
        <taxon>Eukaryota</taxon>
        <taxon>Metazoa</taxon>
        <taxon>Chordata</taxon>
        <taxon>Craniata</taxon>
        <taxon>Vertebrata</taxon>
        <taxon>Euteleostomi</taxon>
        <taxon>Archelosauria</taxon>
        <taxon>Archosauria</taxon>
        <taxon>Dinosauria</taxon>
        <taxon>Saurischia</taxon>
        <taxon>Theropoda</taxon>
        <taxon>Coelurosauria</taxon>
        <taxon>Aves</taxon>
        <taxon>Neognathae</taxon>
        <taxon>Neoaves</taxon>
        <taxon>Columbimorphae</taxon>
        <taxon>Columbiformes</taxon>
        <taxon>Columbidae</taxon>
        <taxon>Patagioenas</taxon>
    </lineage>
</organism>
<dbReference type="GO" id="GO:0140588">
    <property type="term" value="P:chromatin looping"/>
    <property type="evidence" value="ECO:0007669"/>
    <property type="project" value="InterPro"/>
</dbReference>
<reference evidence="2 3" key="1">
    <citation type="submission" date="2016-02" db="EMBL/GenBank/DDBJ databases">
        <title>Band-tailed pigeon sequencing and assembly.</title>
        <authorList>
            <person name="Soares A.E."/>
            <person name="Novak B.J."/>
            <person name="Rice E.S."/>
            <person name="O'Connell B."/>
            <person name="Chang D."/>
            <person name="Weber S."/>
            <person name="Shapiro B."/>
        </authorList>
    </citation>
    <scope>NUCLEOTIDE SEQUENCE [LARGE SCALE GENOMIC DNA]</scope>
    <source>
        <strain evidence="2">BTP2013</strain>
        <tissue evidence="2">Blood</tissue>
    </source>
</reference>
<dbReference type="OrthoDB" id="418242at2759"/>
<feature type="compositionally biased region" description="Acidic residues" evidence="1">
    <location>
        <begin position="70"/>
        <end position="81"/>
    </location>
</feature>
<dbReference type="GO" id="GO:0061775">
    <property type="term" value="F:cohesin loader activity"/>
    <property type="evidence" value="ECO:0007669"/>
    <property type="project" value="InterPro"/>
</dbReference>
<evidence type="ECO:0008006" key="4">
    <source>
        <dbReference type="Google" id="ProtNLM"/>
    </source>
</evidence>
<keyword evidence="3" id="KW-1185">Reference proteome</keyword>
<feature type="compositionally biased region" description="Basic and acidic residues" evidence="1">
    <location>
        <begin position="91"/>
        <end position="120"/>
    </location>
</feature>
<protein>
    <recommendedName>
        <fullName evidence="4">NIPBL</fullName>
    </recommendedName>
</protein>
<evidence type="ECO:0000256" key="1">
    <source>
        <dbReference type="SAM" id="MobiDB-lite"/>
    </source>
</evidence>
<comment type="caution">
    <text evidence="2">The sequence shown here is derived from an EMBL/GenBank/DDBJ whole genome shotgun (WGS) entry which is preliminary data.</text>
</comment>
<evidence type="ECO:0000313" key="3">
    <source>
        <dbReference type="Proteomes" id="UP000190648"/>
    </source>
</evidence>
<dbReference type="GO" id="GO:0003682">
    <property type="term" value="F:chromatin binding"/>
    <property type="evidence" value="ECO:0007669"/>
    <property type="project" value="TreeGrafter"/>
</dbReference>
<proteinExistence type="predicted"/>
<name>A0A1V4JSE9_PATFA</name>
<dbReference type="AlphaFoldDB" id="A0A1V4JSE9"/>
<sequence length="644" mass="73702">MVDPAKLHRPICSTLEALVVQRSIDQSVLKELPPELLAEIESTMPLCERVKMNKRKRSTVNEKPKYAEISSDEDNDSDEAFESSRKRHKKDRDEAWEYEEHDRRSSGDHRRSGYYHEGRRTSGSGRYRNRGPDDSDMDDYSPPPSLSEVARKMKKKEKQKKRKAYEPKLTPEEMMDSSTFKRFAASIENILENLEDMDFTAFGNMSEIFKMLPPIRNTRNKKICISLSTDKTVKVLNILEKNIQDGSKLSTLLNHNNDTEDEERLWRDLIMERVTKSADACLTAINIMTSPNMPKAVYIEDVIERVIQYTKFHLQNTLYPQYDPVYRVDPHGGGVLSSKAKRAKCSTHKQRVIVMLYNKVCDIVSSLSELLEIQLLTDTTILQVSSMGITPFFVENVSELQLCAIKLVTAVFSRYEKHRQLILEEMFTSLARLPTSKRSLRNFRLNSSDTDGEPMYIQMVTALVLQLIQCVVHLPSTEKDSNSEEESNKKVDQDVLITNSYETAMRTAQNFLSIFLKKCGSKQGEEDYRPLFENFIQDLLSTVNKPEWPAAELLLSLLGRLLVHQFSNKSTEMALRVASLDYLGTVASRLRKDAVTSKMDQGSIARILKQVSGGEDEIQQLQKALLDYLDENTETDASLVVNFI</sequence>
<evidence type="ECO:0000313" key="2">
    <source>
        <dbReference type="EMBL" id="OPJ74637.1"/>
    </source>
</evidence>
<dbReference type="Proteomes" id="UP000190648">
    <property type="component" value="Unassembled WGS sequence"/>
</dbReference>
<dbReference type="GO" id="GO:0048703">
    <property type="term" value="P:embryonic viscerocranium morphogenesis"/>
    <property type="evidence" value="ECO:0007669"/>
    <property type="project" value="TreeGrafter"/>
</dbReference>
<dbReference type="InterPro" id="IPR016024">
    <property type="entry name" value="ARM-type_fold"/>
</dbReference>
<dbReference type="GO" id="GO:0090694">
    <property type="term" value="C:Scc2-Scc4 cohesin loading complex"/>
    <property type="evidence" value="ECO:0007669"/>
    <property type="project" value="TreeGrafter"/>
</dbReference>
<accession>A0A1V4JSE9</accession>
<dbReference type="GO" id="GO:0007420">
    <property type="term" value="P:brain development"/>
    <property type="evidence" value="ECO:0007669"/>
    <property type="project" value="TreeGrafter"/>
</dbReference>
<gene>
    <name evidence="2" type="ORF">AV530_017868</name>
</gene>